<dbReference type="WBParaSite" id="nRc.2.0.1.t15166-RA">
    <property type="protein sequence ID" value="nRc.2.0.1.t15166-RA"/>
    <property type="gene ID" value="nRc.2.0.1.g15166"/>
</dbReference>
<accession>A0A915IMG4</accession>
<sequence>MVDGTAQAQVLPISTAPAQANSLAPPSLSQNSTTAAAICASALAISQIPPPSTASQANNGITVLGTNSSDSFINLDPRQAPAATRAPITDHCSSLAIANANKVHNFPIEACDALEQLSTTAARITNNVPTVQTIDQIIRAISDQFQAQQLCVQWEIQEQVQSTNARFAALAEQMQQLISTAMAVARNSPTPRPQPVTSRFHSKEMRDIYIPNETLRETEQDLAFGRPPAHIKPEAPSTDTLYNHKFSRSLPGRASATPTLAVNPFGFLDYPPDDYYEHPQQWYDLSPISHREEDS</sequence>
<proteinExistence type="predicted"/>
<organism evidence="1 2">
    <name type="scientific">Romanomermis culicivorax</name>
    <name type="common">Nematode worm</name>
    <dbReference type="NCBI Taxonomy" id="13658"/>
    <lineage>
        <taxon>Eukaryota</taxon>
        <taxon>Metazoa</taxon>
        <taxon>Ecdysozoa</taxon>
        <taxon>Nematoda</taxon>
        <taxon>Enoplea</taxon>
        <taxon>Dorylaimia</taxon>
        <taxon>Mermithida</taxon>
        <taxon>Mermithoidea</taxon>
        <taxon>Mermithidae</taxon>
        <taxon>Romanomermis</taxon>
    </lineage>
</organism>
<protein>
    <submittedName>
        <fullName evidence="2">Uncharacterized protein</fullName>
    </submittedName>
</protein>
<evidence type="ECO:0000313" key="1">
    <source>
        <dbReference type="Proteomes" id="UP000887565"/>
    </source>
</evidence>
<keyword evidence="1" id="KW-1185">Reference proteome</keyword>
<reference evidence="2" key="1">
    <citation type="submission" date="2022-11" db="UniProtKB">
        <authorList>
            <consortium name="WormBaseParasite"/>
        </authorList>
    </citation>
    <scope>IDENTIFICATION</scope>
</reference>
<name>A0A915IMG4_ROMCU</name>
<dbReference type="AlphaFoldDB" id="A0A915IMG4"/>
<dbReference type="Proteomes" id="UP000887565">
    <property type="component" value="Unplaced"/>
</dbReference>
<evidence type="ECO:0000313" key="2">
    <source>
        <dbReference type="WBParaSite" id="nRc.2.0.1.t15166-RA"/>
    </source>
</evidence>